<dbReference type="AlphaFoldDB" id="A0A0H3ZZF1"/>
<accession>A0A0H3ZZF1</accession>
<dbReference type="InterPro" id="IPR012931">
    <property type="entry name" value="TraG_N_Proteobacteria"/>
</dbReference>
<evidence type="ECO:0000256" key="1">
    <source>
        <dbReference type="SAM" id="Phobius"/>
    </source>
</evidence>
<keyword evidence="1" id="KW-0812">Transmembrane</keyword>
<dbReference type="EMBL" id="KP795639">
    <property type="protein sequence ID" value="AKN39289.1"/>
    <property type="molecule type" value="Genomic_DNA"/>
</dbReference>
<evidence type="ECO:0000259" key="2">
    <source>
        <dbReference type="Pfam" id="PF07916"/>
    </source>
</evidence>
<feature type="transmembrane region" description="Helical" evidence="1">
    <location>
        <begin position="418"/>
        <end position="436"/>
    </location>
</feature>
<feature type="transmembrane region" description="Helical" evidence="1">
    <location>
        <begin position="30"/>
        <end position="48"/>
    </location>
</feature>
<reference evidence="3" key="1">
    <citation type="journal article" date="2015" name="MBio">
        <title>Eco-Evolutionary Dynamics of Episomes among Ecologically Cohesive Bacterial Populations.</title>
        <authorList>
            <person name="Xue H."/>
            <person name="Cordero O.X."/>
            <person name="Camas F.M."/>
            <person name="Trimble W."/>
            <person name="Meyer F."/>
            <person name="Guglielmini J."/>
            <person name="Rocha E.P."/>
            <person name="Polz M.F."/>
        </authorList>
    </citation>
    <scope>NUCLEOTIDE SEQUENCE</scope>
    <source>
        <strain evidence="3">FF_375</strain>
    </source>
</reference>
<sequence length="531" mass="59587">MVVNDPLSVLLTLTSWQISGKIFMILNQTGLIVFMLAVIVFQVWFDVAQEGEDEGNKGLLSMNRTEVKLMLAGLVCFFAVIPLYPVNVNTLVMDQNASESCGVGISSGATHSDQSSLNGELVHAPIWWVFWHSISQGLTNAAVSSVPCHYDVERSMLKLSQIDIKSEQLRQETQDFYEQCYTRARLMMKAAARKERVTQNDFDNANWIGGSYFLGYNLAAPETTYNGLQAENIVFNFPYNSERDDPVQQKYRRTAVDTSAAYPMCDEWWDSTQGGRSDGQRAGLLWRLFNHIEDTNPELIHDIFDYDGFFSKIMGSEVTPADKANMLVQRVLSVENQSTSGRIVRGYGQVLDKSLDHQVREVWNSAAGWAGLQIGHIFTGPAYFIVREAMPMLQSLLLIVVVIASPIVLTVSNYSMMTLMSLSLSYTGLLFLTFWWELCRSLDSKLLEAVYSMHDNFNPITGTINSMDDSILAFVMITFYVVVPAIWFGVLGYASYRVNGVSMDSALENVNKTTQRGFDYARSAVANSMKK</sequence>
<evidence type="ECO:0000313" key="3">
    <source>
        <dbReference type="EMBL" id="AKN39289.1"/>
    </source>
</evidence>
<keyword evidence="1" id="KW-1133">Transmembrane helix</keyword>
<feature type="transmembrane region" description="Helical" evidence="1">
    <location>
        <begin position="69"/>
        <end position="86"/>
    </location>
</feature>
<feature type="transmembrane region" description="Helical" evidence="1">
    <location>
        <begin position="471"/>
        <end position="494"/>
    </location>
</feature>
<name>A0A0H3ZZF1_9VIBR</name>
<organism evidence="3">
    <name type="scientific">Vibrio tasmaniensis</name>
    <dbReference type="NCBI Taxonomy" id="212663"/>
    <lineage>
        <taxon>Bacteria</taxon>
        <taxon>Pseudomonadati</taxon>
        <taxon>Pseudomonadota</taxon>
        <taxon>Gammaproteobacteria</taxon>
        <taxon>Vibrionales</taxon>
        <taxon>Vibrionaceae</taxon>
        <taxon>Vibrio</taxon>
    </lineage>
</organism>
<dbReference type="Pfam" id="PF07916">
    <property type="entry name" value="TraG_N"/>
    <property type="match status" value="1"/>
</dbReference>
<feature type="transmembrane region" description="Helical" evidence="1">
    <location>
        <begin position="392"/>
        <end position="411"/>
    </location>
</feature>
<feature type="domain" description="TraG N-terminal Proteobacteria" evidence="2">
    <location>
        <begin position="25"/>
        <end position="498"/>
    </location>
</feature>
<proteinExistence type="predicted"/>
<protein>
    <submittedName>
        <fullName evidence="3">Putative membrane protein</fullName>
    </submittedName>
</protein>
<keyword evidence="1" id="KW-0472">Membrane</keyword>